<accession>A0A1D9LDW3</accession>
<evidence type="ECO:0000256" key="2">
    <source>
        <dbReference type="ARBA" id="ARBA00023125"/>
    </source>
</evidence>
<dbReference type="InterPro" id="IPR036693">
    <property type="entry name" value="TF_LuxR_autoind-bd_dom_sf"/>
</dbReference>
<keyword evidence="3" id="KW-0804">Transcription</keyword>
<evidence type="ECO:0000313" key="6">
    <source>
        <dbReference type="Proteomes" id="UP000178776"/>
    </source>
</evidence>
<name>A0A1D9LDW3_9NEIS</name>
<dbReference type="SMART" id="SM00421">
    <property type="entry name" value="HTH_LUXR"/>
    <property type="match status" value="1"/>
</dbReference>
<proteinExistence type="predicted"/>
<evidence type="ECO:0000313" key="5">
    <source>
        <dbReference type="EMBL" id="AOZ49405.1"/>
    </source>
</evidence>
<dbReference type="AlphaFoldDB" id="A0A1D9LDW3"/>
<evidence type="ECO:0000256" key="1">
    <source>
        <dbReference type="ARBA" id="ARBA00023015"/>
    </source>
</evidence>
<dbReference type="GO" id="GO:0006355">
    <property type="term" value="P:regulation of DNA-templated transcription"/>
    <property type="evidence" value="ECO:0007669"/>
    <property type="project" value="InterPro"/>
</dbReference>
<dbReference type="InterPro" id="IPR016032">
    <property type="entry name" value="Sig_transdc_resp-reg_C-effctor"/>
</dbReference>
<organism evidence="5 6">
    <name type="scientific">Chromobacterium vaccinii</name>
    <dbReference type="NCBI Taxonomy" id="1108595"/>
    <lineage>
        <taxon>Bacteria</taxon>
        <taxon>Pseudomonadati</taxon>
        <taxon>Pseudomonadota</taxon>
        <taxon>Betaproteobacteria</taxon>
        <taxon>Neisseriales</taxon>
        <taxon>Chromobacteriaceae</taxon>
        <taxon>Chromobacterium</taxon>
    </lineage>
</organism>
<keyword evidence="1" id="KW-0805">Transcription regulation</keyword>
<dbReference type="Pfam" id="PF00196">
    <property type="entry name" value="GerE"/>
    <property type="match status" value="1"/>
</dbReference>
<feature type="domain" description="HTH luxR-type" evidence="4">
    <location>
        <begin position="188"/>
        <end position="246"/>
    </location>
</feature>
<protein>
    <recommendedName>
        <fullName evidence="4">HTH luxR-type domain-containing protein</fullName>
    </recommendedName>
</protein>
<dbReference type="InterPro" id="IPR036388">
    <property type="entry name" value="WH-like_DNA-bd_sf"/>
</dbReference>
<dbReference type="Gene3D" id="3.30.450.80">
    <property type="entry name" value="Transcription factor LuxR-like, autoinducer-binding domain"/>
    <property type="match status" value="1"/>
</dbReference>
<dbReference type="GO" id="GO:0003677">
    <property type="term" value="F:DNA binding"/>
    <property type="evidence" value="ECO:0007669"/>
    <property type="project" value="UniProtKB-KW"/>
</dbReference>
<dbReference type="SUPFAM" id="SSF46894">
    <property type="entry name" value="C-terminal effector domain of the bipartite response regulators"/>
    <property type="match status" value="1"/>
</dbReference>
<dbReference type="InterPro" id="IPR000792">
    <property type="entry name" value="Tscrpt_reg_LuxR_C"/>
</dbReference>
<keyword evidence="2" id="KW-0238">DNA-binding</keyword>
<dbReference type="CDD" id="cd06170">
    <property type="entry name" value="LuxR_C_like"/>
    <property type="match status" value="1"/>
</dbReference>
<dbReference type="SUPFAM" id="SSF75516">
    <property type="entry name" value="Pheromone-binding domain of LuxR-like quorum-sensing transcription factors"/>
    <property type="match status" value="1"/>
</dbReference>
<evidence type="ECO:0000259" key="4">
    <source>
        <dbReference type="SMART" id="SM00421"/>
    </source>
</evidence>
<dbReference type="PANTHER" id="PTHR44688:SF16">
    <property type="entry name" value="DNA-BINDING TRANSCRIPTIONAL ACTIVATOR DEVR_DOSR"/>
    <property type="match status" value="1"/>
</dbReference>
<evidence type="ECO:0000256" key="3">
    <source>
        <dbReference type="ARBA" id="ARBA00023163"/>
    </source>
</evidence>
<dbReference type="Proteomes" id="UP000178776">
    <property type="component" value="Chromosome"/>
</dbReference>
<gene>
    <name evidence="5" type="ORF">BKX93_04940</name>
</gene>
<dbReference type="KEGG" id="cvc:BKX93_04940"/>
<dbReference type="EMBL" id="CP017707">
    <property type="protein sequence ID" value="AOZ49405.1"/>
    <property type="molecule type" value="Genomic_DNA"/>
</dbReference>
<dbReference type="STRING" id="1108595.BKX93_04940"/>
<reference evidence="5 6" key="1">
    <citation type="submission" date="2016-10" db="EMBL/GenBank/DDBJ databases">
        <title>Chromobacterium muskegensis sp. nov., an insecticidal bacterium isolated from Sphagnum bogs.</title>
        <authorList>
            <person name="Sparks M.E."/>
            <person name="Blackburn M.B."/>
            <person name="Gundersen-Rindal D.E."/>
            <person name="Mitchell A."/>
            <person name="Farrar R."/>
            <person name="Kuhar D."/>
        </authorList>
    </citation>
    <scope>NUCLEOTIDE SEQUENCE [LARGE SCALE GENOMIC DNA]</scope>
    <source>
        <strain evidence="5 6">21-1</strain>
    </source>
</reference>
<dbReference type="PANTHER" id="PTHR44688">
    <property type="entry name" value="DNA-BINDING TRANSCRIPTIONAL ACTIVATOR DEVR_DOSR"/>
    <property type="match status" value="1"/>
</dbReference>
<sequence length="252" mass="28603">MRMTPEVVSMLREVTPLAMAQLVPWQRSLLAMSDQDDLRAFLLGLQYSLPGSPPLLLARMSRDIPSRTPILAIDLGWPGRWLDLYRRRSWHEVDPVILAGAGRPIVWSDELVPQEGDSRRLRDFKSACKRAGMMHGLTYIADRDECRVIISMIGESVEREAYTRQMLSLLLPSLADVAARVLARDARMAKFTDREREVFDLLVWEGLTQKEVAKRLDIGLSTVKLHLKNMRKLHGVKTLSQLAYRVAAVEGS</sequence>
<dbReference type="Pfam" id="PF03472">
    <property type="entry name" value="Autoind_bind"/>
    <property type="match status" value="1"/>
</dbReference>
<dbReference type="Gene3D" id="1.10.10.10">
    <property type="entry name" value="Winged helix-like DNA-binding domain superfamily/Winged helix DNA-binding domain"/>
    <property type="match status" value="1"/>
</dbReference>
<dbReference type="InterPro" id="IPR005143">
    <property type="entry name" value="TF_LuxR_autoind-bd_dom"/>
</dbReference>